<sequence length="389" mass="42837">MGNSYLYALPNFIFMYQNIILLFASVLLISACKNTKNEIPVNQNNYSFFLGTYTDGESKGIYKVEMDSIGKMKMIGLAAETKNPSFLAFANNQQTLLAVNEISLDNKMGTVETYQVQDSLKLISRKASGGAHPCFVAANCEGVVLTANYTGGNIGYLKVDDEGQLSDLLDVQQHDGKGTHPKRQNEPHAHSVWFQPNSNQIVAADLGTNELWVSSINVETDKFVPANKNKLSLPANSGPRHLAFHPNGKFFFVINELNNTISTFEVMEGKELLLKSSVSTLPADFSEASFTADIHISADGKFLYGSNRGHNSIAIFEVQKDGVLNLLGHESTRGDHPRNFSLSPDDKFLLVANKNANNIVCFKRDQKTGLLSFVDEIKAPSPVCILFKK</sequence>
<proteinExistence type="inferred from homology"/>
<dbReference type="InterPro" id="IPR015943">
    <property type="entry name" value="WD40/YVTN_repeat-like_dom_sf"/>
</dbReference>
<dbReference type="PANTHER" id="PTHR30344:SF1">
    <property type="entry name" value="6-PHOSPHOGLUCONOLACTONASE"/>
    <property type="match status" value="1"/>
</dbReference>
<name>A0ABT5VN84_9BACT</name>
<evidence type="ECO:0000256" key="2">
    <source>
        <dbReference type="ARBA" id="ARBA00022526"/>
    </source>
</evidence>
<comment type="similarity">
    <text evidence="1">Belongs to the cycloisomerase 2 family.</text>
</comment>
<keyword evidence="3" id="KW-0472">Membrane</keyword>
<gene>
    <name evidence="4" type="ORF">L3049_02525</name>
</gene>
<keyword evidence="3" id="KW-1133">Transmembrane helix</keyword>
<dbReference type="Proteomes" id="UP001528920">
    <property type="component" value="Unassembled WGS sequence"/>
</dbReference>
<dbReference type="Pfam" id="PF10282">
    <property type="entry name" value="Lactonase"/>
    <property type="match status" value="1"/>
</dbReference>
<dbReference type="InterPro" id="IPR011045">
    <property type="entry name" value="N2O_reductase_N"/>
</dbReference>
<feature type="transmembrane region" description="Helical" evidence="3">
    <location>
        <begin position="12"/>
        <end position="32"/>
    </location>
</feature>
<dbReference type="RefSeq" id="WP_275108206.1">
    <property type="nucleotide sequence ID" value="NZ_JAKJSC010000001.1"/>
</dbReference>
<dbReference type="Gene3D" id="2.130.10.10">
    <property type="entry name" value="YVTN repeat-like/Quinoprotein amine dehydrogenase"/>
    <property type="match status" value="1"/>
</dbReference>
<keyword evidence="2" id="KW-0119">Carbohydrate metabolism</keyword>
<dbReference type="PANTHER" id="PTHR30344">
    <property type="entry name" value="6-PHOSPHOGLUCONOLACTONASE-RELATED"/>
    <property type="match status" value="1"/>
</dbReference>
<evidence type="ECO:0000313" key="4">
    <source>
        <dbReference type="EMBL" id="MDE5416868.1"/>
    </source>
</evidence>
<organism evidence="4 5">
    <name type="scientific">Paralabilibaculum antarcticum</name>
    <dbReference type="NCBI Taxonomy" id="2912572"/>
    <lineage>
        <taxon>Bacteria</taxon>
        <taxon>Pseudomonadati</taxon>
        <taxon>Bacteroidota</taxon>
        <taxon>Bacteroidia</taxon>
        <taxon>Marinilabiliales</taxon>
        <taxon>Marinifilaceae</taxon>
        <taxon>Paralabilibaculum</taxon>
    </lineage>
</organism>
<evidence type="ECO:0000313" key="5">
    <source>
        <dbReference type="Proteomes" id="UP001528920"/>
    </source>
</evidence>
<reference evidence="4 5" key="1">
    <citation type="submission" date="2022-01" db="EMBL/GenBank/DDBJ databases">
        <title>Labilibaculum sp. nov, a marine bacterium isolated from Antarctica.</title>
        <authorList>
            <person name="Dai W."/>
        </authorList>
    </citation>
    <scope>NUCLEOTIDE SEQUENCE [LARGE SCALE GENOMIC DNA]</scope>
    <source>
        <strain evidence="4 5">DW002</strain>
    </source>
</reference>
<protein>
    <submittedName>
        <fullName evidence="4">Lactonase family protein</fullName>
    </submittedName>
</protein>
<dbReference type="SUPFAM" id="SSF50974">
    <property type="entry name" value="Nitrous oxide reductase, N-terminal domain"/>
    <property type="match status" value="1"/>
</dbReference>
<dbReference type="InterPro" id="IPR050282">
    <property type="entry name" value="Cycloisomerase_2"/>
</dbReference>
<keyword evidence="3" id="KW-0812">Transmembrane</keyword>
<accession>A0ABT5VN84</accession>
<keyword evidence="2" id="KW-0313">Glucose metabolism</keyword>
<comment type="caution">
    <text evidence="4">The sequence shown here is derived from an EMBL/GenBank/DDBJ whole genome shotgun (WGS) entry which is preliminary data.</text>
</comment>
<evidence type="ECO:0000256" key="1">
    <source>
        <dbReference type="ARBA" id="ARBA00005564"/>
    </source>
</evidence>
<keyword evidence="5" id="KW-1185">Reference proteome</keyword>
<dbReference type="InterPro" id="IPR019405">
    <property type="entry name" value="Lactonase_7-beta_prop"/>
</dbReference>
<evidence type="ECO:0000256" key="3">
    <source>
        <dbReference type="SAM" id="Phobius"/>
    </source>
</evidence>
<dbReference type="EMBL" id="JAKJSC010000001">
    <property type="protein sequence ID" value="MDE5416868.1"/>
    <property type="molecule type" value="Genomic_DNA"/>
</dbReference>